<sequence>MYQVAVFALPAWFQDAGCNLLFSDVEIFIGGFDPTDGSISECHRERLCLTNLEALGRQNNRHQKTRQIFSDQPGKDNFLFFKRLRTRQDVPKLKSGSSDWMRYLIYLFEF</sequence>
<protein>
    <submittedName>
        <fullName evidence="1">Uncharacterized protein</fullName>
    </submittedName>
</protein>
<proteinExistence type="predicted"/>
<reference evidence="1" key="1">
    <citation type="submission" date="2018-12" db="EMBL/GenBank/DDBJ databases">
        <authorList>
            <person name="Ashton P.M."/>
            <person name="Dallman T."/>
            <person name="Nair S."/>
            <person name="De Pinna E."/>
            <person name="Peters T."/>
            <person name="Grant K."/>
        </authorList>
    </citation>
    <scope>NUCLEOTIDE SEQUENCE</scope>
    <source>
        <strain evidence="1">643097</strain>
    </source>
</reference>
<evidence type="ECO:0000313" key="1">
    <source>
        <dbReference type="EMBL" id="ECA1963954.1"/>
    </source>
</evidence>
<comment type="caution">
    <text evidence="1">The sequence shown here is derived from an EMBL/GenBank/DDBJ whole genome shotgun (WGS) entry which is preliminary data.</text>
</comment>
<dbReference type="EMBL" id="AAHTOL010000069">
    <property type="protein sequence ID" value="ECA1963954.1"/>
    <property type="molecule type" value="Genomic_DNA"/>
</dbReference>
<organism evidence="1">
    <name type="scientific">Salmonella enterica subsp. enterica serovar Colindale</name>
    <dbReference type="NCBI Taxonomy" id="1967991"/>
    <lineage>
        <taxon>Bacteria</taxon>
        <taxon>Pseudomonadati</taxon>
        <taxon>Pseudomonadota</taxon>
        <taxon>Gammaproteobacteria</taxon>
        <taxon>Enterobacterales</taxon>
        <taxon>Enterobacteriaceae</taxon>
        <taxon>Salmonella</taxon>
    </lineage>
</organism>
<dbReference type="AlphaFoldDB" id="A0A5X5NRG3"/>
<name>A0A5X5NRG3_SALET</name>
<accession>A0A5X5NRG3</accession>
<gene>
    <name evidence="1" type="ORF">EJH34_23765</name>
</gene>